<keyword evidence="6" id="KW-1003">Cell membrane</keyword>
<keyword evidence="6" id="KW-1278">Translocase</keyword>
<name>A0A841GFW9_9GAMM</name>
<dbReference type="NCBIfam" id="TIGR01947">
    <property type="entry name" value="rnfG"/>
    <property type="match status" value="1"/>
</dbReference>
<keyword evidence="1 6" id="KW-0813">Transport</keyword>
<comment type="subunit">
    <text evidence="6">The complex is composed of six subunits: RnfA, RnfB, RnfC, RnfD, RnfE and RnfG.</text>
</comment>
<dbReference type="Pfam" id="PF04205">
    <property type="entry name" value="FMN_bind"/>
    <property type="match status" value="1"/>
</dbReference>
<keyword evidence="2 6" id="KW-0597">Phosphoprotein</keyword>
<evidence type="ECO:0000256" key="6">
    <source>
        <dbReference type="HAMAP-Rule" id="MF_00479"/>
    </source>
</evidence>
<dbReference type="Proteomes" id="UP000585721">
    <property type="component" value="Unassembled WGS sequence"/>
</dbReference>
<feature type="domain" description="FMN-binding" evidence="7">
    <location>
        <begin position="103"/>
        <end position="195"/>
    </location>
</feature>
<accession>A0A841GFW9</accession>
<evidence type="ECO:0000313" key="8">
    <source>
        <dbReference type="EMBL" id="MBB6055556.1"/>
    </source>
</evidence>
<keyword evidence="6" id="KW-1133">Transmembrane helix</keyword>
<proteinExistence type="inferred from homology"/>
<comment type="similarity">
    <text evidence="6">Belongs to the RnfG family.</text>
</comment>
<dbReference type="InterPro" id="IPR007329">
    <property type="entry name" value="FMN-bd"/>
</dbReference>
<comment type="function">
    <text evidence="6">Part of a membrane-bound complex that couples electron transfer with translocation of ions across the membrane.</text>
</comment>
<keyword evidence="6" id="KW-0472">Membrane</keyword>
<keyword evidence="4 6" id="KW-0288">FMN</keyword>
<feature type="modified residue" description="FMN phosphoryl threonine" evidence="6">
    <location>
        <position position="178"/>
    </location>
</feature>
<keyword evidence="6" id="KW-0812">Transmembrane</keyword>
<dbReference type="GO" id="GO:0010181">
    <property type="term" value="F:FMN binding"/>
    <property type="evidence" value="ECO:0007669"/>
    <property type="project" value="InterPro"/>
</dbReference>
<comment type="caution">
    <text evidence="8">The sequence shown here is derived from an EMBL/GenBank/DDBJ whole genome shotgun (WGS) entry which is preliminary data.</text>
</comment>
<comment type="subcellular location">
    <subcellularLocation>
        <location evidence="6">Cell inner membrane</location>
        <topology evidence="6">Single-pass membrane protein</topology>
    </subcellularLocation>
</comment>
<dbReference type="PIRSF" id="PIRSF006091">
    <property type="entry name" value="E_trnsport_RnfG"/>
    <property type="match status" value="1"/>
</dbReference>
<dbReference type="RefSeq" id="WP_188026327.1">
    <property type="nucleotide sequence ID" value="NZ_JACHGR010000004.1"/>
</dbReference>
<sequence length="208" mass="22783">MNQSVVLPMKEQPYYQAFLLSLFALFVCGAVAAFSAITKESIIARGIEDTQRQLVQVLPQNLYDNMPSQEEITLTLDGQPVHFFRARKGGMGSGIALFAQTSGYSGVIRLLLGIDANGTLTGVRVLSHTETPGLGDAIDLSKSEWILSFNGKSLQQPDEKGWHVKKDGGQFDSFTGATITPRAVVKGVHEALQLFRQHQNEFLDRKGS</sequence>
<dbReference type="InterPro" id="IPR010209">
    <property type="entry name" value="Ion_transpt_RnfG/RsxG"/>
</dbReference>
<evidence type="ECO:0000259" key="7">
    <source>
        <dbReference type="SMART" id="SM00900"/>
    </source>
</evidence>
<keyword evidence="3 6" id="KW-0285">Flavoprotein</keyword>
<dbReference type="SMART" id="SM00900">
    <property type="entry name" value="FMN_bind"/>
    <property type="match status" value="1"/>
</dbReference>
<keyword evidence="9" id="KW-1185">Reference proteome</keyword>
<evidence type="ECO:0000256" key="2">
    <source>
        <dbReference type="ARBA" id="ARBA00022553"/>
    </source>
</evidence>
<keyword evidence="6" id="KW-0997">Cell inner membrane</keyword>
<dbReference type="AlphaFoldDB" id="A0A841GFW9"/>
<evidence type="ECO:0000313" key="9">
    <source>
        <dbReference type="Proteomes" id="UP000585721"/>
    </source>
</evidence>
<protein>
    <recommendedName>
        <fullName evidence="6">Ion-translocating oxidoreductase complex subunit G</fullName>
        <ecNumber evidence="6">7.-.-.-</ecNumber>
    </recommendedName>
    <alternativeName>
        <fullName evidence="6">Rnf electron transport complex subunit G</fullName>
    </alternativeName>
</protein>
<dbReference type="GO" id="GO:0009055">
    <property type="term" value="F:electron transfer activity"/>
    <property type="evidence" value="ECO:0007669"/>
    <property type="project" value="InterPro"/>
</dbReference>
<gene>
    <name evidence="6" type="primary">rnfG</name>
    <name evidence="8" type="ORF">HNR75_001462</name>
</gene>
<dbReference type="NCBIfam" id="NF002519">
    <property type="entry name" value="PRK01908.1"/>
    <property type="match status" value="1"/>
</dbReference>
<dbReference type="EC" id="7.-.-.-" evidence="6"/>
<evidence type="ECO:0000256" key="1">
    <source>
        <dbReference type="ARBA" id="ARBA00022448"/>
    </source>
</evidence>
<evidence type="ECO:0000256" key="3">
    <source>
        <dbReference type="ARBA" id="ARBA00022630"/>
    </source>
</evidence>
<evidence type="ECO:0000256" key="4">
    <source>
        <dbReference type="ARBA" id="ARBA00022643"/>
    </source>
</evidence>
<dbReference type="PANTHER" id="PTHR36118:SF1">
    <property type="entry name" value="ION-TRANSLOCATING OXIDOREDUCTASE COMPLEX SUBUNIT G"/>
    <property type="match status" value="1"/>
</dbReference>
<evidence type="ECO:0000256" key="5">
    <source>
        <dbReference type="ARBA" id="ARBA00022982"/>
    </source>
</evidence>
<organism evidence="8 9">
    <name type="scientific">Tolumonas osonensis</name>
    <dbReference type="NCBI Taxonomy" id="675874"/>
    <lineage>
        <taxon>Bacteria</taxon>
        <taxon>Pseudomonadati</taxon>
        <taxon>Pseudomonadota</taxon>
        <taxon>Gammaproteobacteria</taxon>
        <taxon>Aeromonadales</taxon>
        <taxon>Aeromonadaceae</taxon>
        <taxon>Tolumonas</taxon>
    </lineage>
</organism>
<dbReference type="HAMAP" id="MF_00479">
    <property type="entry name" value="RsxG_RnfG"/>
    <property type="match status" value="1"/>
</dbReference>
<dbReference type="PANTHER" id="PTHR36118">
    <property type="entry name" value="ION-TRANSLOCATING OXIDOREDUCTASE COMPLEX SUBUNIT G"/>
    <property type="match status" value="1"/>
</dbReference>
<comment type="cofactor">
    <cofactor evidence="6">
        <name>FMN</name>
        <dbReference type="ChEBI" id="CHEBI:58210"/>
    </cofactor>
</comment>
<dbReference type="GO" id="GO:0022900">
    <property type="term" value="P:electron transport chain"/>
    <property type="evidence" value="ECO:0007669"/>
    <property type="project" value="UniProtKB-UniRule"/>
</dbReference>
<reference evidence="8 9" key="1">
    <citation type="submission" date="2020-08" db="EMBL/GenBank/DDBJ databases">
        <title>Genomic Encyclopedia of Type Strains, Phase IV (KMG-IV): sequencing the most valuable type-strain genomes for metagenomic binning, comparative biology and taxonomic classification.</title>
        <authorList>
            <person name="Goeker M."/>
        </authorList>
    </citation>
    <scope>NUCLEOTIDE SEQUENCE [LARGE SCALE GENOMIC DNA]</scope>
    <source>
        <strain evidence="8 9">DSM 22975</strain>
    </source>
</reference>
<keyword evidence="5 6" id="KW-0249">Electron transport</keyword>
<dbReference type="EMBL" id="JACHGR010000004">
    <property type="protein sequence ID" value="MBB6055556.1"/>
    <property type="molecule type" value="Genomic_DNA"/>
</dbReference>
<dbReference type="GO" id="GO:0005886">
    <property type="term" value="C:plasma membrane"/>
    <property type="evidence" value="ECO:0007669"/>
    <property type="project" value="UniProtKB-SubCell"/>
</dbReference>